<dbReference type="Gene3D" id="1.10.10.10">
    <property type="entry name" value="Winged helix-like DNA-binding domain superfamily/Winged helix DNA-binding domain"/>
    <property type="match status" value="1"/>
</dbReference>
<keyword evidence="6" id="KW-1185">Reference proteome</keyword>
<organism evidence="5 6">
    <name type="scientific">Glycocaulis abyssi</name>
    <dbReference type="NCBI Taxonomy" id="1433403"/>
    <lineage>
        <taxon>Bacteria</taxon>
        <taxon>Pseudomonadati</taxon>
        <taxon>Pseudomonadota</taxon>
        <taxon>Alphaproteobacteria</taxon>
        <taxon>Maricaulales</taxon>
        <taxon>Maricaulaceae</taxon>
        <taxon>Glycocaulis</taxon>
    </lineage>
</organism>
<dbReference type="Proteomes" id="UP001596024">
    <property type="component" value="Unassembled WGS sequence"/>
</dbReference>
<dbReference type="PANTHER" id="PTHR33204">
    <property type="entry name" value="TRANSCRIPTIONAL REGULATOR, MARR FAMILY"/>
    <property type="match status" value="1"/>
</dbReference>
<dbReference type="Pfam" id="PF01638">
    <property type="entry name" value="HxlR"/>
    <property type="match status" value="1"/>
</dbReference>
<comment type="caution">
    <text evidence="5">The sequence shown here is derived from an EMBL/GenBank/DDBJ whole genome shotgun (WGS) entry which is preliminary data.</text>
</comment>
<evidence type="ECO:0000313" key="6">
    <source>
        <dbReference type="Proteomes" id="UP001596024"/>
    </source>
</evidence>
<accession>A0ABV9NA88</accession>
<evidence type="ECO:0000313" key="5">
    <source>
        <dbReference type="EMBL" id="MFC4723823.1"/>
    </source>
</evidence>
<dbReference type="InterPro" id="IPR036390">
    <property type="entry name" value="WH_DNA-bd_sf"/>
</dbReference>
<reference evidence="6" key="1">
    <citation type="journal article" date="2019" name="Int. J. Syst. Evol. Microbiol.">
        <title>The Global Catalogue of Microorganisms (GCM) 10K type strain sequencing project: providing services to taxonomists for standard genome sequencing and annotation.</title>
        <authorList>
            <consortium name="The Broad Institute Genomics Platform"/>
            <consortium name="The Broad Institute Genome Sequencing Center for Infectious Disease"/>
            <person name="Wu L."/>
            <person name="Ma J."/>
        </authorList>
    </citation>
    <scope>NUCLEOTIDE SEQUENCE [LARGE SCALE GENOMIC DNA]</scope>
    <source>
        <strain evidence="6">CCUG 62981</strain>
    </source>
</reference>
<evidence type="ECO:0000256" key="3">
    <source>
        <dbReference type="ARBA" id="ARBA00023163"/>
    </source>
</evidence>
<dbReference type="RefSeq" id="WP_371394511.1">
    <property type="nucleotide sequence ID" value="NZ_CP163421.1"/>
</dbReference>
<sequence>MARKRFKEMNCAAAQALEQIGDWWTLLLVREAFYGTTTFSQFEEQLGIAKNVLTERLSVLVAHGIMARERPKPGVDRYAYRLTKKGEALMPVLVALMQWGDRWVLGEDKAPLRIVDRRDKAPIAHLSVTSASGHVLTIEDLRFRPGPGANEATLERFQKAAYTRLPPDD</sequence>
<evidence type="ECO:0000256" key="1">
    <source>
        <dbReference type="ARBA" id="ARBA00023015"/>
    </source>
</evidence>
<gene>
    <name evidence="5" type="ORF">ACFPB0_00830</name>
</gene>
<dbReference type="PROSITE" id="PS51118">
    <property type="entry name" value="HTH_HXLR"/>
    <property type="match status" value="1"/>
</dbReference>
<name>A0ABV9NA88_9PROT</name>
<keyword evidence="1" id="KW-0805">Transcription regulation</keyword>
<evidence type="ECO:0000256" key="2">
    <source>
        <dbReference type="ARBA" id="ARBA00023125"/>
    </source>
</evidence>
<dbReference type="InterPro" id="IPR002577">
    <property type="entry name" value="HTH_HxlR"/>
</dbReference>
<dbReference type="SUPFAM" id="SSF46785">
    <property type="entry name" value="Winged helix' DNA-binding domain"/>
    <property type="match status" value="1"/>
</dbReference>
<dbReference type="InterPro" id="IPR036388">
    <property type="entry name" value="WH-like_DNA-bd_sf"/>
</dbReference>
<protein>
    <submittedName>
        <fullName evidence="5">Winged helix-turn-helix transcriptional regulator</fullName>
    </submittedName>
</protein>
<evidence type="ECO:0000259" key="4">
    <source>
        <dbReference type="PROSITE" id="PS51118"/>
    </source>
</evidence>
<dbReference type="PANTHER" id="PTHR33204:SF18">
    <property type="entry name" value="TRANSCRIPTIONAL REGULATORY PROTEIN"/>
    <property type="match status" value="1"/>
</dbReference>
<feature type="domain" description="HTH hxlR-type" evidence="4">
    <location>
        <begin position="11"/>
        <end position="108"/>
    </location>
</feature>
<proteinExistence type="predicted"/>
<dbReference type="EMBL" id="JBHSGQ010000001">
    <property type="protein sequence ID" value="MFC4723823.1"/>
    <property type="molecule type" value="Genomic_DNA"/>
</dbReference>
<keyword evidence="2" id="KW-0238">DNA-binding</keyword>
<keyword evidence="3" id="KW-0804">Transcription</keyword>